<evidence type="ECO:0000256" key="1">
    <source>
        <dbReference type="ARBA" id="ARBA00003174"/>
    </source>
</evidence>
<dbReference type="InterPro" id="IPR008754">
    <property type="entry name" value="Peptidase_M43"/>
</dbReference>
<evidence type="ECO:0000259" key="11">
    <source>
        <dbReference type="Pfam" id="PF05572"/>
    </source>
</evidence>
<feature type="chain" id="PRO_5007837550" evidence="10">
    <location>
        <begin position="19"/>
        <end position="291"/>
    </location>
</feature>
<keyword evidence="13" id="KW-1185">Reference proteome</keyword>
<keyword evidence="9" id="KW-1015">Disulfide bond</keyword>
<dbReference type="GO" id="GO:0008237">
    <property type="term" value="F:metallopeptidase activity"/>
    <property type="evidence" value="ECO:0007669"/>
    <property type="project" value="UniProtKB-KW"/>
</dbReference>
<reference evidence="12 13" key="1">
    <citation type="journal article" date="2016" name="Genome Biol. Evol.">
        <title>Divergent and convergent evolution of fungal pathogenicity.</title>
        <authorList>
            <person name="Shang Y."/>
            <person name="Xiao G."/>
            <person name="Zheng P."/>
            <person name="Cen K."/>
            <person name="Zhan S."/>
            <person name="Wang C."/>
        </authorList>
    </citation>
    <scope>NUCLEOTIDE SEQUENCE [LARGE SCALE GENOMIC DNA]</scope>
    <source>
        <strain evidence="12 13">ARSEF 2679</strain>
    </source>
</reference>
<evidence type="ECO:0000313" key="13">
    <source>
        <dbReference type="Proteomes" id="UP000076744"/>
    </source>
</evidence>
<keyword evidence="4" id="KW-0479">Metal-binding</keyword>
<accession>A0A162MVJ4</accession>
<comment type="similarity">
    <text evidence="2">Belongs to the peptidase M43B family.</text>
</comment>
<evidence type="ECO:0000256" key="4">
    <source>
        <dbReference type="ARBA" id="ARBA00022723"/>
    </source>
</evidence>
<name>A0A162MVJ4_CORFA</name>
<proteinExistence type="inferred from homology"/>
<protein>
    <submittedName>
        <fullName evidence="12">Metalloprotease 1</fullName>
    </submittedName>
</protein>
<comment type="caution">
    <text evidence="12">The sequence shown here is derived from an EMBL/GenBank/DDBJ whole genome shotgun (WGS) entry which is preliminary data.</text>
</comment>
<evidence type="ECO:0000256" key="10">
    <source>
        <dbReference type="SAM" id="SignalP"/>
    </source>
</evidence>
<dbReference type="PANTHER" id="PTHR47466:SF1">
    <property type="entry name" value="METALLOPROTEASE MEP1 (AFU_ORTHOLOGUE AFUA_1G07730)-RELATED"/>
    <property type="match status" value="1"/>
</dbReference>
<dbReference type="Proteomes" id="UP000076744">
    <property type="component" value="Unassembled WGS sequence"/>
</dbReference>
<evidence type="ECO:0000313" key="12">
    <source>
        <dbReference type="EMBL" id="OAA71219.1"/>
    </source>
</evidence>
<keyword evidence="3 12" id="KW-0645">Protease</keyword>
<feature type="domain" description="Peptidase M43 pregnancy-associated plasma-A" evidence="11">
    <location>
        <begin position="199"/>
        <end position="282"/>
    </location>
</feature>
<dbReference type="CDD" id="cd04275">
    <property type="entry name" value="ZnMc_pappalysin_like"/>
    <property type="match status" value="1"/>
</dbReference>
<evidence type="ECO:0000256" key="6">
    <source>
        <dbReference type="ARBA" id="ARBA00022801"/>
    </source>
</evidence>
<evidence type="ECO:0000256" key="7">
    <source>
        <dbReference type="ARBA" id="ARBA00022833"/>
    </source>
</evidence>
<dbReference type="InterPro" id="IPR024079">
    <property type="entry name" value="MetalloPept_cat_dom_sf"/>
</dbReference>
<keyword evidence="6" id="KW-0378">Hydrolase</keyword>
<dbReference type="GO" id="GO:0006508">
    <property type="term" value="P:proteolysis"/>
    <property type="evidence" value="ECO:0007669"/>
    <property type="project" value="UniProtKB-KW"/>
</dbReference>
<organism evidence="12 13">
    <name type="scientific">Cordyceps fumosorosea (strain ARSEF 2679)</name>
    <name type="common">Isaria fumosorosea</name>
    <dbReference type="NCBI Taxonomy" id="1081104"/>
    <lineage>
        <taxon>Eukaryota</taxon>
        <taxon>Fungi</taxon>
        <taxon>Dikarya</taxon>
        <taxon>Ascomycota</taxon>
        <taxon>Pezizomycotina</taxon>
        <taxon>Sordariomycetes</taxon>
        <taxon>Hypocreomycetidae</taxon>
        <taxon>Hypocreales</taxon>
        <taxon>Cordycipitaceae</taxon>
        <taxon>Cordyceps</taxon>
    </lineage>
</organism>
<dbReference type="GeneID" id="30018062"/>
<evidence type="ECO:0000256" key="9">
    <source>
        <dbReference type="ARBA" id="ARBA00023157"/>
    </source>
</evidence>
<dbReference type="OrthoDB" id="536211at2759"/>
<evidence type="ECO:0000256" key="3">
    <source>
        <dbReference type="ARBA" id="ARBA00022670"/>
    </source>
</evidence>
<dbReference type="SUPFAM" id="SSF55486">
    <property type="entry name" value="Metalloproteases ('zincins'), catalytic domain"/>
    <property type="match status" value="1"/>
</dbReference>
<dbReference type="RefSeq" id="XP_018707100.1">
    <property type="nucleotide sequence ID" value="XM_018845377.1"/>
</dbReference>
<sequence>MQLKSILLSLAAAATCQAAAVVNHEICGTPPPSEAYLQAIRESAAEEAAAVANANVKRDVRYIKTYVHIIASDSSRSGGNINDDTVASQIKVLNSDFQYSGYQFTLQNISRTIDSSWSDIWSNADLRSLKRSLRNGDYADLNIYYFRRITAPNRNHLTGFCTYPGVISTWDDFYNDGCCLDVETTPGGSFKPYNLGKITSHEVGHWFGLIHPWGNNNTGGCTNGNDLVDDTAPQDYAVYGCNEQSHTCSSSPYYDPVHNIMGYSDNSCVNQFTQGQYARMYSQFDKYRTVH</sequence>
<dbReference type="Gene3D" id="3.40.390.10">
    <property type="entry name" value="Collagenase (Catalytic Domain)"/>
    <property type="match status" value="1"/>
</dbReference>
<dbReference type="PANTHER" id="PTHR47466">
    <property type="match status" value="1"/>
</dbReference>
<dbReference type="STRING" id="1081104.A0A162MVJ4"/>
<feature type="signal peptide" evidence="10">
    <location>
        <begin position="1"/>
        <end position="18"/>
    </location>
</feature>
<dbReference type="GO" id="GO:0046872">
    <property type="term" value="F:metal ion binding"/>
    <property type="evidence" value="ECO:0007669"/>
    <property type="project" value="UniProtKB-KW"/>
</dbReference>
<keyword evidence="7" id="KW-0862">Zinc</keyword>
<dbReference type="AlphaFoldDB" id="A0A162MVJ4"/>
<dbReference type="EMBL" id="AZHB01000003">
    <property type="protein sequence ID" value="OAA71219.1"/>
    <property type="molecule type" value="Genomic_DNA"/>
</dbReference>
<gene>
    <name evidence="12" type="ORF">ISF_01770</name>
</gene>
<evidence type="ECO:0000256" key="5">
    <source>
        <dbReference type="ARBA" id="ARBA00022729"/>
    </source>
</evidence>
<evidence type="ECO:0000256" key="2">
    <source>
        <dbReference type="ARBA" id="ARBA00008721"/>
    </source>
</evidence>
<dbReference type="Pfam" id="PF05572">
    <property type="entry name" value="Peptidase_M43"/>
    <property type="match status" value="1"/>
</dbReference>
<keyword evidence="8 12" id="KW-0482">Metalloprotease</keyword>
<keyword evidence="5 10" id="KW-0732">Signal</keyword>
<comment type="function">
    <text evidence="1">Secreted metalloproteinase that allows assimilation of proteinaceous substrates.</text>
</comment>
<evidence type="ECO:0000256" key="8">
    <source>
        <dbReference type="ARBA" id="ARBA00023049"/>
    </source>
</evidence>